<feature type="compositionally biased region" description="Acidic residues" evidence="28">
    <location>
        <begin position="127"/>
        <end position="139"/>
    </location>
</feature>
<feature type="region of interest" description="Disordered" evidence="28">
    <location>
        <begin position="94"/>
        <end position="170"/>
    </location>
</feature>
<dbReference type="GO" id="GO:0007059">
    <property type="term" value="P:chromosome segregation"/>
    <property type="evidence" value="ECO:0007669"/>
    <property type="project" value="UniProtKB-KW"/>
</dbReference>
<dbReference type="InterPro" id="IPR001356">
    <property type="entry name" value="HD"/>
</dbReference>
<organism evidence="30 31">
    <name type="scientific">Pleuronectes platessa</name>
    <name type="common">European plaice</name>
    <dbReference type="NCBI Taxonomy" id="8262"/>
    <lineage>
        <taxon>Eukaryota</taxon>
        <taxon>Metazoa</taxon>
        <taxon>Chordata</taxon>
        <taxon>Craniata</taxon>
        <taxon>Vertebrata</taxon>
        <taxon>Euteleostomi</taxon>
        <taxon>Actinopterygii</taxon>
        <taxon>Neopterygii</taxon>
        <taxon>Teleostei</taxon>
        <taxon>Neoteleostei</taxon>
        <taxon>Acanthomorphata</taxon>
        <taxon>Carangaria</taxon>
        <taxon>Pleuronectiformes</taxon>
        <taxon>Pleuronectoidei</taxon>
        <taxon>Pleuronectidae</taxon>
        <taxon>Pleuronectes</taxon>
    </lineage>
</organism>
<evidence type="ECO:0000256" key="1">
    <source>
        <dbReference type="ARBA" id="ARBA00004123"/>
    </source>
</evidence>
<dbReference type="InterPro" id="IPR017970">
    <property type="entry name" value="Homeobox_CS"/>
</dbReference>
<evidence type="ECO:0000256" key="24">
    <source>
        <dbReference type="ARBA" id="ARBA00053510"/>
    </source>
</evidence>
<evidence type="ECO:0000256" key="17">
    <source>
        <dbReference type="ARBA" id="ARBA00023242"/>
    </source>
</evidence>
<keyword evidence="11" id="KW-0995">Kinetochore</keyword>
<dbReference type="InterPro" id="IPR001680">
    <property type="entry name" value="WD40_rpt"/>
</dbReference>
<dbReference type="PROSITE" id="PS50082">
    <property type="entry name" value="WD_REPEATS_2"/>
    <property type="match status" value="2"/>
</dbReference>
<dbReference type="GO" id="GO:0007399">
    <property type="term" value="P:nervous system development"/>
    <property type="evidence" value="ECO:0007669"/>
    <property type="project" value="UniProtKB-KW"/>
</dbReference>
<keyword evidence="7" id="KW-0677">Repeat</keyword>
<keyword evidence="10" id="KW-0159">Chromosome partition</keyword>
<proteinExistence type="inferred from homology"/>
<feature type="domain" description="Homeobox" evidence="29">
    <location>
        <begin position="166"/>
        <end position="226"/>
    </location>
</feature>
<comment type="subcellular location">
    <subcellularLocation>
        <location evidence="2">Chromosome</location>
        <location evidence="2">Centromere</location>
        <location evidence="2">Kinetochore</location>
    </subcellularLocation>
    <subcellularLocation>
        <location evidence="1 25 27">Nucleus</location>
    </subcellularLocation>
</comment>
<keyword evidence="6" id="KW-0132">Cell division</keyword>
<dbReference type="GO" id="GO:0000776">
    <property type="term" value="C:kinetochore"/>
    <property type="evidence" value="ECO:0007669"/>
    <property type="project" value="UniProtKB-KW"/>
</dbReference>
<evidence type="ECO:0000256" key="12">
    <source>
        <dbReference type="ARBA" id="ARBA00022902"/>
    </source>
</evidence>
<evidence type="ECO:0000256" key="22">
    <source>
        <dbReference type="ARBA" id="ARBA00038165"/>
    </source>
</evidence>
<keyword evidence="13" id="KW-0805">Transcription regulation</keyword>
<dbReference type="GO" id="GO:0003677">
    <property type="term" value="F:DNA binding"/>
    <property type="evidence" value="ECO:0007669"/>
    <property type="project" value="UniProtKB-UniRule"/>
</dbReference>
<dbReference type="SUPFAM" id="SSF50978">
    <property type="entry name" value="WD40 repeat-like"/>
    <property type="match status" value="1"/>
</dbReference>
<gene>
    <name evidence="30" type="ORF">PLEPLA_LOCUS4496</name>
</gene>
<keyword evidence="8" id="KW-0498">Mitosis</keyword>
<dbReference type="FunFam" id="2.130.10.10:FF:000047">
    <property type="entry name" value="Mitotic checkpoint protein bub3, putative"/>
    <property type="match status" value="1"/>
</dbReference>
<evidence type="ECO:0000256" key="8">
    <source>
        <dbReference type="ARBA" id="ARBA00022776"/>
    </source>
</evidence>
<dbReference type="Gene3D" id="2.130.10.10">
    <property type="entry name" value="YVTN repeat-like/Quinoprotein amine dehydrogenase"/>
    <property type="match status" value="1"/>
</dbReference>
<evidence type="ECO:0000256" key="4">
    <source>
        <dbReference type="ARBA" id="ARBA00022473"/>
    </source>
</evidence>
<keyword evidence="12" id="KW-0524">Neurogenesis</keyword>
<evidence type="ECO:0000256" key="19">
    <source>
        <dbReference type="ARBA" id="ARBA00023306"/>
    </source>
</evidence>
<keyword evidence="15 25" id="KW-0371">Homeobox</keyword>
<evidence type="ECO:0000256" key="26">
    <source>
        <dbReference type="PROSITE-ProRule" id="PRU00221"/>
    </source>
</evidence>
<evidence type="ECO:0000256" key="23">
    <source>
        <dbReference type="ARBA" id="ARBA00040107"/>
    </source>
</evidence>
<dbReference type="PROSITE" id="PS50294">
    <property type="entry name" value="WD_REPEATS_REGION"/>
    <property type="match status" value="2"/>
</dbReference>
<keyword evidence="5 26" id="KW-0853">WD repeat</keyword>
<keyword evidence="4" id="KW-0217">Developmental protein</keyword>
<dbReference type="Pfam" id="PF00400">
    <property type="entry name" value="WD40"/>
    <property type="match status" value="3"/>
</dbReference>
<dbReference type="InterPro" id="IPR015943">
    <property type="entry name" value="WD40/YVTN_repeat-like_dom_sf"/>
</dbReference>
<dbReference type="GO" id="GO:0000981">
    <property type="term" value="F:DNA-binding transcription factor activity, RNA polymerase II-specific"/>
    <property type="evidence" value="ECO:0007669"/>
    <property type="project" value="InterPro"/>
</dbReference>
<dbReference type="SMART" id="SM00389">
    <property type="entry name" value="HOX"/>
    <property type="match status" value="1"/>
</dbReference>
<comment type="function">
    <text evidence="24">Transcription factor involved in specification of neuronal cell types and which is required for inner ear and hypothalamus development. Binds to the 5'-CAAGTG-3' core sequence.</text>
</comment>
<dbReference type="SMART" id="SM00320">
    <property type="entry name" value="WD40"/>
    <property type="match status" value="5"/>
</dbReference>
<keyword evidence="9" id="KW-0221">Differentiation</keyword>
<evidence type="ECO:0000256" key="13">
    <source>
        <dbReference type="ARBA" id="ARBA00023015"/>
    </source>
</evidence>
<dbReference type="GO" id="GO:0030154">
    <property type="term" value="P:cell differentiation"/>
    <property type="evidence" value="ECO:0007669"/>
    <property type="project" value="UniProtKB-KW"/>
</dbReference>
<sequence length="632" mass="71028">MADSDAQETRQPAKDSPFSIKNLLNIEDKPAKQKSFLGSSRGVFEGSFFSRLGELSFPRFELPSPQRIGLSGQYLDRASTWWYPYTLGAHLRTGVSEKANPREASQAPDRRSPDIQKSDLQDVKEESADDEVTLDESDAEEPKRELDPEDDWRKKTDELDADQKPCRKKKTRTVFSRSQVFQLESTFDIKRYLSSSERAGLAASLHLTETQVKIWFQNRRNKWKRQLAAELEAANLSHAAAQRIVRVPILYHEHGGPGLDRGLLCKLTGQPVAAGFSPPHVLFPPGATAEACLTLTGSIQLLRTDTMTGSNEYKLNQGPEDTISAVKFSPSTTQFLLVSSWDCTVRLFDVGANTMRMKYQHTAPVLDCAFYDPTHSWSGGLDAQLKTHDLNTDQDTIVGAHDAPIRCVEYCPEVNVMVTGSWDRSVRLWDPRTPCNAGTFVQPEKVYTLSVAGDRLIVGTAGRRVLVWDLRNMGYVQQRRESSLKYQTRSIRAFPNKQGYVLSSIEGRVAVEYLDPSQEVQKKKYAFKCHRLKEDGIEHVYPVNAISFHSVHNTFATGGSDGFVNIWDPFNKKRLCQFHRYPTSIASLAFSNDGTMLAIASSYMQEKGDISHPEDAIFIRQVTDAETKPKST</sequence>
<evidence type="ECO:0000256" key="15">
    <source>
        <dbReference type="ARBA" id="ARBA00023155"/>
    </source>
</evidence>
<feature type="repeat" description="WD" evidence="26">
    <location>
        <begin position="536"/>
        <end position="568"/>
    </location>
</feature>
<comment type="caution">
    <text evidence="30">The sequence shown here is derived from an EMBL/GenBank/DDBJ whole genome shotgun (WGS) entry which is preliminary data.</text>
</comment>
<evidence type="ECO:0000256" key="27">
    <source>
        <dbReference type="RuleBase" id="RU000682"/>
    </source>
</evidence>
<dbReference type="InterPro" id="IPR009057">
    <property type="entry name" value="Homeodomain-like_sf"/>
</dbReference>
<evidence type="ECO:0000256" key="16">
    <source>
        <dbReference type="ARBA" id="ARBA00023163"/>
    </source>
</evidence>
<keyword evidence="18" id="KW-0469">Meiosis</keyword>
<dbReference type="SUPFAM" id="SSF46689">
    <property type="entry name" value="Homeodomain-like"/>
    <property type="match status" value="1"/>
</dbReference>
<feature type="region of interest" description="Disordered" evidence="28">
    <location>
        <begin position="1"/>
        <end position="21"/>
    </location>
</feature>
<evidence type="ECO:0000259" key="29">
    <source>
        <dbReference type="PROSITE" id="PS50071"/>
    </source>
</evidence>
<evidence type="ECO:0000313" key="30">
    <source>
        <dbReference type="EMBL" id="CAB1416705.1"/>
    </source>
</evidence>
<protein>
    <recommendedName>
        <fullName evidence="23">Mitotic checkpoint protein BUB3</fullName>
    </recommendedName>
</protein>
<dbReference type="PROSITE" id="PS50071">
    <property type="entry name" value="HOMEOBOX_2"/>
    <property type="match status" value="1"/>
</dbReference>
<feature type="compositionally biased region" description="Basic and acidic residues" evidence="28">
    <location>
        <begin position="140"/>
        <end position="165"/>
    </location>
</feature>
<evidence type="ECO:0000256" key="9">
    <source>
        <dbReference type="ARBA" id="ARBA00022782"/>
    </source>
</evidence>
<comment type="similarity">
    <text evidence="21">Belongs to the WD repeat BUB3 family.</text>
</comment>
<dbReference type="Pfam" id="PF00046">
    <property type="entry name" value="Homeodomain"/>
    <property type="match status" value="1"/>
</dbReference>
<dbReference type="InterPro" id="IPR036322">
    <property type="entry name" value="WD40_repeat_dom_sf"/>
</dbReference>
<evidence type="ECO:0000256" key="11">
    <source>
        <dbReference type="ARBA" id="ARBA00022838"/>
    </source>
</evidence>
<dbReference type="FunFam" id="1.10.10.60:FF:000053">
    <property type="entry name" value="H6 family homeobox 2"/>
    <property type="match status" value="1"/>
</dbReference>
<evidence type="ECO:0000256" key="6">
    <source>
        <dbReference type="ARBA" id="ARBA00022618"/>
    </source>
</evidence>
<evidence type="ECO:0000256" key="3">
    <source>
        <dbReference type="ARBA" id="ARBA00022454"/>
    </source>
</evidence>
<dbReference type="PANTHER" id="PTHR10971">
    <property type="entry name" value="MRNA EXPORT FACTOR AND BUB3"/>
    <property type="match status" value="1"/>
</dbReference>
<evidence type="ECO:0000256" key="28">
    <source>
        <dbReference type="SAM" id="MobiDB-lite"/>
    </source>
</evidence>
<comment type="similarity">
    <text evidence="22">Belongs to the HMX homeobox family.</text>
</comment>
<feature type="compositionally biased region" description="Basic and acidic residues" evidence="28">
    <location>
        <begin position="108"/>
        <end position="126"/>
    </location>
</feature>
<name>A0A9N7TPD5_PLEPL</name>
<evidence type="ECO:0000256" key="21">
    <source>
        <dbReference type="ARBA" id="ARBA00037960"/>
    </source>
</evidence>
<feature type="repeat" description="WD" evidence="26">
    <location>
        <begin position="398"/>
        <end position="430"/>
    </location>
</feature>
<evidence type="ECO:0000256" key="7">
    <source>
        <dbReference type="ARBA" id="ARBA00022737"/>
    </source>
</evidence>
<keyword evidence="20" id="KW-0137">Centromere</keyword>
<feature type="DNA-binding region" description="Homeobox" evidence="25">
    <location>
        <begin position="168"/>
        <end position="227"/>
    </location>
</feature>
<dbReference type="PRINTS" id="PR00024">
    <property type="entry name" value="HOMEOBOX"/>
</dbReference>
<dbReference type="Gene3D" id="1.10.10.60">
    <property type="entry name" value="Homeodomain-like"/>
    <property type="match status" value="1"/>
</dbReference>
<dbReference type="GO" id="GO:0051301">
    <property type="term" value="P:cell division"/>
    <property type="evidence" value="ECO:0007669"/>
    <property type="project" value="UniProtKB-KW"/>
</dbReference>
<dbReference type="GO" id="GO:0051321">
    <property type="term" value="P:meiotic cell cycle"/>
    <property type="evidence" value="ECO:0007669"/>
    <property type="project" value="UniProtKB-KW"/>
</dbReference>
<evidence type="ECO:0000256" key="18">
    <source>
        <dbReference type="ARBA" id="ARBA00023254"/>
    </source>
</evidence>
<keyword evidence="31" id="KW-1185">Reference proteome</keyword>
<dbReference type="Proteomes" id="UP001153269">
    <property type="component" value="Unassembled WGS sequence"/>
</dbReference>
<evidence type="ECO:0000256" key="14">
    <source>
        <dbReference type="ARBA" id="ARBA00023125"/>
    </source>
</evidence>
<evidence type="ECO:0000256" key="5">
    <source>
        <dbReference type="ARBA" id="ARBA00022574"/>
    </source>
</evidence>
<evidence type="ECO:0000256" key="25">
    <source>
        <dbReference type="PROSITE-ProRule" id="PRU00108"/>
    </source>
</evidence>
<keyword evidence="14 25" id="KW-0238">DNA-binding</keyword>
<evidence type="ECO:0000256" key="10">
    <source>
        <dbReference type="ARBA" id="ARBA00022829"/>
    </source>
</evidence>
<keyword evidence="17 25" id="KW-0539">Nucleus</keyword>
<dbReference type="PROSITE" id="PS00027">
    <property type="entry name" value="HOMEOBOX_1"/>
    <property type="match status" value="1"/>
</dbReference>
<keyword evidence="3" id="KW-0158">Chromosome</keyword>
<evidence type="ECO:0000256" key="2">
    <source>
        <dbReference type="ARBA" id="ARBA00004629"/>
    </source>
</evidence>
<evidence type="ECO:0000313" key="31">
    <source>
        <dbReference type="Proteomes" id="UP001153269"/>
    </source>
</evidence>
<keyword evidence="16" id="KW-0804">Transcription</keyword>
<dbReference type="GO" id="GO:0005634">
    <property type="term" value="C:nucleus"/>
    <property type="evidence" value="ECO:0007669"/>
    <property type="project" value="UniProtKB-SubCell"/>
</dbReference>
<dbReference type="InterPro" id="IPR020479">
    <property type="entry name" value="HD_metazoa"/>
</dbReference>
<reference evidence="30" key="1">
    <citation type="submission" date="2020-03" db="EMBL/GenBank/DDBJ databases">
        <authorList>
            <person name="Weist P."/>
        </authorList>
    </citation>
    <scope>NUCLEOTIDE SEQUENCE</scope>
</reference>
<dbReference type="AlphaFoldDB" id="A0A9N7TPD5"/>
<dbReference type="CDD" id="cd00086">
    <property type="entry name" value="homeodomain"/>
    <property type="match status" value="1"/>
</dbReference>
<evidence type="ECO:0000256" key="20">
    <source>
        <dbReference type="ARBA" id="ARBA00023328"/>
    </source>
</evidence>
<dbReference type="EMBL" id="CADEAL010000224">
    <property type="protein sequence ID" value="CAB1416705.1"/>
    <property type="molecule type" value="Genomic_DNA"/>
</dbReference>
<keyword evidence="19" id="KW-0131">Cell cycle</keyword>
<accession>A0A9N7TPD5</accession>